<dbReference type="OrthoDB" id="155998at2"/>
<evidence type="ECO:0000313" key="1">
    <source>
        <dbReference type="EMBL" id="RFM27616.1"/>
    </source>
</evidence>
<dbReference type="RefSeq" id="WP_116847693.1">
    <property type="nucleotide sequence ID" value="NZ_QTJU01000004.1"/>
</dbReference>
<dbReference type="InterPro" id="IPR036390">
    <property type="entry name" value="WH_DNA-bd_sf"/>
</dbReference>
<accession>A0A3E1NI47</accession>
<dbReference type="InterPro" id="IPR036388">
    <property type="entry name" value="WH-like_DNA-bd_sf"/>
</dbReference>
<organism evidence="1 2">
    <name type="scientific">Deminuibacter soli</name>
    <dbReference type="NCBI Taxonomy" id="2291815"/>
    <lineage>
        <taxon>Bacteria</taxon>
        <taxon>Pseudomonadati</taxon>
        <taxon>Bacteroidota</taxon>
        <taxon>Chitinophagia</taxon>
        <taxon>Chitinophagales</taxon>
        <taxon>Chitinophagaceae</taxon>
        <taxon>Deminuibacter</taxon>
    </lineage>
</organism>
<sequence>MEKYQPYFSSAFDRFLLLLKKQGLLTAAQVAGELGITAEGARFQLQKLADEGLVEARLESRGVGRPVQRWGLTERGNARFPDMHADFSLHLIDAVKQMFGAPALDTLIEQREISIREKYQQAIEATDSLEEKINKVAELRNNEGYVAEYRREKEAYLLVENHCPICAAASRCEKICQSELQTLQTILGNDVSVERTEHLVNGDRRCVYRIEKKMD</sequence>
<dbReference type="AlphaFoldDB" id="A0A3E1NI47"/>
<dbReference type="Gene3D" id="1.10.10.10">
    <property type="entry name" value="Winged helix-like DNA-binding domain superfamily/Winged helix DNA-binding domain"/>
    <property type="match status" value="1"/>
</dbReference>
<reference evidence="1 2" key="1">
    <citation type="submission" date="2018-08" db="EMBL/GenBank/DDBJ databases">
        <title>Chitinophagaceae sp. K23C18032701, a novel bacterium isolated from forest soil.</title>
        <authorList>
            <person name="Wang C."/>
        </authorList>
    </citation>
    <scope>NUCLEOTIDE SEQUENCE [LARGE SCALE GENOMIC DNA]</scope>
    <source>
        <strain evidence="1 2">K23C18032701</strain>
    </source>
</reference>
<gene>
    <name evidence="1" type="ORF">DXN05_12930</name>
</gene>
<evidence type="ECO:0000313" key="2">
    <source>
        <dbReference type="Proteomes" id="UP000261284"/>
    </source>
</evidence>
<dbReference type="EMBL" id="QTJU01000004">
    <property type="protein sequence ID" value="RFM27616.1"/>
    <property type="molecule type" value="Genomic_DNA"/>
</dbReference>
<name>A0A3E1NI47_9BACT</name>
<keyword evidence="2" id="KW-1185">Reference proteome</keyword>
<dbReference type="SUPFAM" id="SSF46785">
    <property type="entry name" value="Winged helix' DNA-binding domain"/>
    <property type="match status" value="1"/>
</dbReference>
<dbReference type="Proteomes" id="UP000261284">
    <property type="component" value="Unassembled WGS sequence"/>
</dbReference>
<proteinExistence type="predicted"/>
<comment type="caution">
    <text evidence="1">The sequence shown here is derived from an EMBL/GenBank/DDBJ whole genome shotgun (WGS) entry which is preliminary data.</text>
</comment>
<protein>
    <submittedName>
        <fullName evidence="1">Transcriptional regulator</fullName>
    </submittedName>
</protein>